<organism evidence="12 13">
    <name type="scientific">Actinomadura fulvescens</name>
    <dbReference type="NCBI Taxonomy" id="46160"/>
    <lineage>
        <taxon>Bacteria</taxon>
        <taxon>Bacillati</taxon>
        <taxon>Actinomycetota</taxon>
        <taxon>Actinomycetes</taxon>
        <taxon>Streptosporangiales</taxon>
        <taxon>Thermomonosporaceae</taxon>
        <taxon>Actinomadura</taxon>
    </lineage>
</organism>
<name>A0ABN3QIE9_9ACTN</name>
<feature type="domain" description="Polymerase/histidinol phosphatase N-terminal" evidence="11">
    <location>
        <begin position="6"/>
        <end position="73"/>
    </location>
</feature>
<keyword evidence="6" id="KW-0548">Nucleotidyltransferase</keyword>
<keyword evidence="5" id="KW-0808">Transferase</keyword>
<dbReference type="InterPro" id="IPR029460">
    <property type="entry name" value="DNAPol_HHH"/>
</dbReference>
<evidence type="ECO:0000256" key="6">
    <source>
        <dbReference type="ARBA" id="ARBA00022695"/>
    </source>
</evidence>
<comment type="catalytic activity">
    <reaction evidence="9">
        <text>DNA(n) + a 2'-deoxyribonucleoside 5'-triphosphate = DNA(n+1) + diphosphate</text>
        <dbReference type="Rhea" id="RHEA:22508"/>
        <dbReference type="Rhea" id="RHEA-COMP:17339"/>
        <dbReference type="Rhea" id="RHEA-COMP:17340"/>
        <dbReference type="ChEBI" id="CHEBI:33019"/>
        <dbReference type="ChEBI" id="CHEBI:61560"/>
        <dbReference type="ChEBI" id="CHEBI:173112"/>
        <dbReference type="EC" id="2.7.7.7"/>
    </reaction>
</comment>
<dbReference type="CDD" id="cd12113">
    <property type="entry name" value="PHP_PolIIIA_DnaE3"/>
    <property type="match status" value="1"/>
</dbReference>
<evidence type="ECO:0000256" key="8">
    <source>
        <dbReference type="ARBA" id="ARBA00022932"/>
    </source>
</evidence>
<dbReference type="Pfam" id="PF02811">
    <property type="entry name" value="PHP"/>
    <property type="match status" value="1"/>
</dbReference>
<evidence type="ECO:0000256" key="3">
    <source>
        <dbReference type="ARBA" id="ARBA00012417"/>
    </source>
</evidence>
<evidence type="ECO:0000256" key="10">
    <source>
        <dbReference type="SAM" id="MobiDB-lite"/>
    </source>
</evidence>
<keyword evidence="7" id="KW-0235">DNA replication</keyword>
<evidence type="ECO:0000256" key="1">
    <source>
        <dbReference type="ARBA" id="ARBA00004496"/>
    </source>
</evidence>
<evidence type="ECO:0000256" key="2">
    <source>
        <dbReference type="ARBA" id="ARBA00009496"/>
    </source>
</evidence>
<dbReference type="InterPro" id="IPR004805">
    <property type="entry name" value="DnaE2/DnaE/PolC"/>
</dbReference>
<evidence type="ECO:0000313" key="12">
    <source>
        <dbReference type="EMBL" id="GAA2626917.1"/>
    </source>
</evidence>
<dbReference type="PANTHER" id="PTHR32294:SF0">
    <property type="entry name" value="DNA POLYMERASE III SUBUNIT ALPHA"/>
    <property type="match status" value="1"/>
</dbReference>
<keyword evidence="13" id="KW-1185">Reference proteome</keyword>
<gene>
    <name evidence="12" type="primary">dnaE_3</name>
    <name evidence="12" type="ORF">GCM10010411_74940</name>
</gene>
<dbReference type="CDD" id="cd04485">
    <property type="entry name" value="DnaE_OBF"/>
    <property type="match status" value="1"/>
</dbReference>
<keyword evidence="8" id="KW-0239">DNA-directed DNA polymerase</keyword>
<dbReference type="SMART" id="SM00481">
    <property type="entry name" value="POLIIIAc"/>
    <property type="match status" value="1"/>
</dbReference>
<evidence type="ECO:0000256" key="7">
    <source>
        <dbReference type="ARBA" id="ARBA00022705"/>
    </source>
</evidence>
<dbReference type="RefSeq" id="WP_344547238.1">
    <property type="nucleotide sequence ID" value="NZ_BAAATD010000013.1"/>
</dbReference>
<comment type="similarity">
    <text evidence="2">Belongs to the DNA polymerase type-C family. DnaE subfamily.</text>
</comment>
<evidence type="ECO:0000313" key="13">
    <source>
        <dbReference type="Proteomes" id="UP001501509"/>
    </source>
</evidence>
<dbReference type="Pfam" id="PF01336">
    <property type="entry name" value="tRNA_anti-codon"/>
    <property type="match status" value="1"/>
</dbReference>
<reference evidence="12 13" key="1">
    <citation type="journal article" date="2019" name="Int. J. Syst. Evol. Microbiol.">
        <title>The Global Catalogue of Microorganisms (GCM) 10K type strain sequencing project: providing services to taxonomists for standard genome sequencing and annotation.</title>
        <authorList>
            <consortium name="The Broad Institute Genomics Platform"/>
            <consortium name="The Broad Institute Genome Sequencing Center for Infectious Disease"/>
            <person name="Wu L."/>
            <person name="Ma J."/>
        </authorList>
    </citation>
    <scope>NUCLEOTIDE SEQUENCE [LARGE SCALE GENOMIC DNA]</scope>
    <source>
        <strain evidence="12 13">JCM 6833</strain>
    </source>
</reference>
<dbReference type="InterPro" id="IPR004365">
    <property type="entry name" value="NA-bd_OB_tRNA"/>
</dbReference>
<dbReference type="InterPro" id="IPR004013">
    <property type="entry name" value="PHP_dom"/>
</dbReference>
<evidence type="ECO:0000256" key="5">
    <source>
        <dbReference type="ARBA" id="ARBA00022679"/>
    </source>
</evidence>
<protein>
    <recommendedName>
        <fullName evidence="4">DNA polymerase III subunit alpha</fullName>
        <ecNumber evidence="3">2.7.7.7</ecNumber>
    </recommendedName>
</protein>
<evidence type="ECO:0000259" key="11">
    <source>
        <dbReference type="SMART" id="SM00481"/>
    </source>
</evidence>
<dbReference type="InterPro" id="IPR040982">
    <property type="entry name" value="DNA_pol3_finger"/>
</dbReference>
<dbReference type="NCBIfam" id="TIGR00594">
    <property type="entry name" value="polc"/>
    <property type="match status" value="1"/>
</dbReference>
<dbReference type="Pfam" id="PF14579">
    <property type="entry name" value="HHH_6"/>
    <property type="match status" value="1"/>
</dbReference>
<accession>A0ABN3QIE9</accession>
<evidence type="ECO:0000256" key="4">
    <source>
        <dbReference type="ARBA" id="ARBA00019114"/>
    </source>
</evidence>
<sequence length="1186" mass="130484">MAENYVHLHVHTEYSMLDGAAKISPLVNRAAELGMPAVAMSDHGNMFGSYEFWKAANKSDVKPIIGIEAYVAPESRFTKKPITWGDPSQKKTNEETGEGGDVSASGSYLHKTMWAKNGPGLKNLFKISSLASLEGHYRKWPRMDDELMAEHGEGIIATTGCPSGAVQTRLRLGQFDEALKTAAKYQEIFGKENYFLELMDHGLPLERRVRDDLLEISRKLGIPPLVTNDSHYVTENQAEGHDALLCVGTQSLLSDPNRFRFGGSGYYLKTAEEMRAIDSSEVWGEGCRNTLLVAEMVESYDDVFAKRDLAAKFPIPEGETEASWLRKEAMAGAVNRYGDPVPAEVIERINYELGVIEEMGFPGYFLVVSDICRYAKNNGIWLGPGRGSATGSMVAYVTDITDLDPIEHGLIFERFLNPERVSMPDVDLDFDDRQREDMIRYVTEKYGRDNVSLIITYMTIKSKAAIKDSCRIHGFPFALGDRITKAFPPANQGKEIPLTAIFDENHPRYPEATELRQIYEEDTDVKRVTDTALGIEGLTRGTGVHAAGVILSSEPLLDVMPIHQRPDDGARITGFDGPSCEELGALKMDFLGLRNLTILGDAVDNIRTNRGIELDMSTIPMDDDKTYKLLRDGWTLGVFQLDSTMMRDLTKLMAPTEFEDVSAVLALGRPGPMGANAHVNYALRKAGQQEITPIHPELKDALDPILGHTYHLVVYQEQVMAIAQQLAGYTLGGADILRRAMGKKKKEEMDKQWARFSQGMADKGYSAEAAQAVWDVLVPFSAYGFNKSHTAGYGLVSYRTAYLKANYPAEYMAALLTSVGDNKDKMAVYLGEARRMKVKVLPPDVNKSVGRFAAVGDDVSFGLGAIRNVGENVVDGIITARQEKGAFTDFHDFLAKVPMAVCHKRPIESLIKAGAFDSLGHKRKALLMVHEQAVDSVTSEKKNAAHGQDSLFGGLDDGDATGASIAVTIPDDQDEWDKTTLLQFEREMLGLYVSSHPLDGAERILERNREATTAEIIAGGREGMVRLSGIIAGLDRKVTKQGNTWAIVRLEDLDGSIECLFFPKVYQLYSPSLANDVVISVLGRINERDGSVGLHAQEMQVLDVSAATGKEPPVVITVSADRITQPIATELKRILKAHPGETPVHLALRRPGRTGLLINLEYFQVQPTPGLFGDLKSLFGAGCVAS</sequence>
<dbReference type="InterPro" id="IPR041931">
    <property type="entry name" value="DNA_pol3_alpha_thumb_dom"/>
</dbReference>
<dbReference type="InterPro" id="IPR011708">
    <property type="entry name" value="DNA_pol3_alpha_NTPase_dom"/>
</dbReference>
<dbReference type="InterPro" id="IPR003141">
    <property type="entry name" value="Pol/His_phosphatase_N"/>
</dbReference>
<dbReference type="Gene3D" id="1.10.10.1600">
    <property type="entry name" value="Bacterial DNA polymerase III alpha subunit, thumb domain"/>
    <property type="match status" value="1"/>
</dbReference>
<dbReference type="NCBIfam" id="NF004226">
    <property type="entry name" value="PRK05673.1"/>
    <property type="match status" value="1"/>
</dbReference>
<feature type="region of interest" description="Disordered" evidence="10">
    <location>
        <begin position="81"/>
        <end position="103"/>
    </location>
</feature>
<dbReference type="Gene3D" id="3.20.20.140">
    <property type="entry name" value="Metal-dependent hydrolases"/>
    <property type="match status" value="1"/>
</dbReference>
<proteinExistence type="inferred from homology"/>
<dbReference type="EMBL" id="BAAATD010000013">
    <property type="protein sequence ID" value="GAA2626917.1"/>
    <property type="molecule type" value="Genomic_DNA"/>
</dbReference>
<dbReference type="Pfam" id="PF07733">
    <property type="entry name" value="DNA_pol3_alpha"/>
    <property type="match status" value="1"/>
</dbReference>
<dbReference type="InterPro" id="IPR016195">
    <property type="entry name" value="Pol/histidinol_Pase-like"/>
</dbReference>
<dbReference type="Gene3D" id="1.10.150.870">
    <property type="match status" value="1"/>
</dbReference>
<dbReference type="PANTHER" id="PTHR32294">
    <property type="entry name" value="DNA POLYMERASE III SUBUNIT ALPHA"/>
    <property type="match status" value="1"/>
</dbReference>
<dbReference type="Proteomes" id="UP001501509">
    <property type="component" value="Unassembled WGS sequence"/>
</dbReference>
<comment type="subcellular location">
    <subcellularLocation>
        <location evidence="1">Cytoplasm</location>
    </subcellularLocation>
</comment>
<dbReference type="Pfam" id="PF17657">
    <property type="entry name" value="DNA_pol3_finger"/>
    <property type="match status" value="1"/>
</dbReference>
<dbReference type="SUPFAM" id="SSF89550">
    <property type="entry name" value="PHP domain-like"/>
    <property type="match status" value="1"/>
</dbReference>
<dbReference type="EC" id="2.7.7.7" evidence="3"/>
<evidence type="ECO:0000256" key="9">
    <source>
        <dbReference type="ARBA" id="ARBA00049244"/>
    </source>
</evidence>
<comment type="caution">
    <text evidence="12">The sequence shown here is derived from an EMBL/GenBank/DDBJ whole genome shotgun (WGS) entry which is preliminary data.</text>
</comment>